<organism evidence="1 2">
    <name type="scientific">Clostridium ganghwense</name>
    <dbReference type="NCBI Taxonomy" id="312089"/>
    <lineage>
        <taxon>Bacteria</taxon>
        <taxon>Bacillati</taxon>
        <taxon>Bacillota</taxon>
        <taxon>Clostridia</taxon>
        <taxon>Eubacteriales</taxon>
        <taxon>Clostridiaceae</taxon>
        <taxon>Clostridium</taxon>
    </lineage>
</organism>
<evidence type="ECO:0000313" key="2">
    <source>
        <dbReference type="Proteomes" id="UP001079657"/>
    </source>
</evidence>
<accession>A0ABT4CU14</accession>
<sequence>MLTNNEFNSLKNMKKEILKCKQIIIPKPGKKLILDVISVNKKEDFNISLYRNRINFEKITYQNLHKRTSTPLIRIDLAGPPHFNPDGEKVLPPHIHIYKEGYGDKWAEPLNNIFTNTNDLVQLLYDFLKYCNIINIPQNILFIPVLTNL</sequence>
<dbReference type="InterPro" id="IPR053916">
    <property type="entry name" value="DUF6978"/>
</dbReference>
<proteinExistence type="predicted"/>
<dbReference type="RefSeq" id="WP_268051395.1">
    <property type="nucleotide sequence ID" value="NZ_JAPQES010000007.1"/>
</dbReference>
<dbReference type="Proteomes" id="UP001079657">
    <property type="component" value="Unassembled WGS sequence"/>
</dbReference>
<keyword evidence="2" id="KW-1185">Reference proteome</keyword>
<gene>
    <name evidence="1" type="ORF">OXH55_17410</name>
</gene>
<comment type="caution">
    <text evidence="1">The sequence shown here is derived from an EMBL/GenBank/DDBJ whole genome shotgun (WGS) entry which is preliminary data.</text>
</comment>
<evidence type="ECO:0000313" key="1">
    <source>
        <dbReference type="EMBL" id="MCY6372408.1"/>
    </source>
</evidence>
<reference evidence="1" key="1">
    <citation type="submission" date="2022-12" db="EMBL/GenBank/DDBJ databases">
        <authorList>
            <person name="Wang J."/>
        </authorList>
    </citation>
    <scope>NUCLEOTIDE SEQUENCE</scope>
    <source>
        <strain evidence="1">HY-42-06</strain>
    </source>
</reference>
<dbReference type="EMBL" id="JAPQES010000007">
    <property type="protein sequence ID" value="MCY6372408.1"/>
    <property type="molecule type" value="Genomic_DNA"/>
</dbReference>
<dbReference type="Pfam" id="PF22398">
    <property type="entry name" value="DUF6978"/>
    <property type="match status" value="1"/>
</dbReference>
<name>A0ABT4CU14_9CLOT</name>
<evidence type="ECO:0008006" key="3">
    <source>
        <dbReference type="Google" id="ProtNLM"/>
    </source>
</evidence>
<protein>
    <recommendedName>
        <fullName evidence="3">Lj965 prophage protein</fullName>
    </recommendedName>
</protein>